<dbReference type="Pfam" id="PF09822">
    <property type="entry name" value="ABC_transp_aux"/>
    <property type="match status" value="1"/>
</dbReference>
<feature type="transmembrane region" description="Helical" evidence="1">
    <location>
        <begin position="646"/>
        <end position="666"/>
    </location>
</feature>
<dbReference type="OrthoDB" id="8530910at2"/>
<evidence type="ECO:0000256" key="1">
    <source>
        <dbReference type="SAM" id="Phobius"/>
    </source>
</evidence>
<comment type="caution">
    <text evidence="3">The sequence shown here is derived from an EMBL/GenBank/DDBJ whole genome shotgun (WGS) entry which is preliminary data.</text>
</comment>
<feature type="transmembrane region" description="Helical" evidence="1">
    <location>
        <begin position="141"/>
        <end position="165"/>
    </location>
</feature>
<evidence type="ECO:0000259" key="2">
    <source>
        <dbReference type="Pfam" id="PF09822"/>
    </source>
</evidence>
<protein>
    <recommendedName>
        <fullName evidence="2">ABC-type uncharacterized transport system domain-containing protein</fullName>
    </recommendedName>
</protein>
<dbReference type="SUPFAM" id="SSF52317">
    <property type="entry name" value="Class I glutamine amidotransferase-like"/>
    <property type="match status" value="1"/>
</dbReference>
<organism evidence="3 4">
    <name type="scientific">Aliikangiella marina</name>
    <dbReference type="NCBI Taxonomy" id="1712262"/>
    <lineage>
        <taxon>Bacteria</taxon>
        <taxon>Pseudomonadati</taxon>
        <taxon>Pseudomonadota</taxon>
        <taxon>Gammaproteobacteria</taxon>
        <taxon>Oceanospirillales</taxon>
        <taxon>Pleioneaceae</taxon>
        <taxon>Aliikangiella</taxon>
    </lineage>
</organism>
<keyword evidence="1" id="KW-0812">Transmembrane</keyword>
<dbReference type="InterPro" id="IPR019196">
    <property type="entry name" value="ABC_transp_unknown"/>
</dbReference>
<evidence type="ECO:0000313" key="4">
    <source>
        <dbReference type="Proteomes" id="UP000317839"/>
    </source>
</evidence>
<keyword evidence="1" id="KW-1133">Transmembrane helix</keyword>
<feature type="transmembrane region" description="Helical" evidence="1">
    <location>
        <begin position="172"/>
        <end position="192"/>
    </location>
</feature>
<evidence type="ECO:0000313" key="3">
    <source>
        <dbReference type="EMBL" id="TQV74640.1"/>
    </source>
</evidence>
<feature type="transmembrane region" description="Helical" evidence="1">
    <location>
        <begin position="248"/>
        <end position="266"/>
    </location>
</feature>
<feature type="domain" description="ABC-type uncharacterised transport system" evidence="2">
    <location>
        <begin position="381"/>
        <end position="615"/>
    </location>
</feature>
<keyword evidence="1" id="KW-0472">Membrane</keyword>
<dbReference type="InterPro" id="IPR029062">
    <property type="entry name" value="Class_I_gatase-like"/>
</dbReference>
<gene>
    <name evidence="3" type="ORF">FLL45_06665</name>
</gene>
<feature type="transmembrane region" description="Helical" evidence="1">
    <location>
        <begin position="212"/>
        <end position="236"/>
    </location>
</feature>
<reference evidence="3 4" key="1">
    <citation type="submission" date="2019-06" db="EMBL/GenBank/DDBJ databases">
        <title>Draft genome of Aliikangiella marina GYP-15.</title>
        <authorList>
            <person name="Wang G."/>
        </authorList>
    </citation>
    <scope>NUCLEOTIDE SEQUENCE [LARGE SCALE GENOMIC DNA]</scope>
    <source>
        <strain evidence="3 4">GYP-15</strain>
    </source>
</reference>
<feature type="transmembrane region" description="Helical" evidence="1">
    <location>
        <begin position="103"/>
        <end position="129"/>
    </location>
</feature>
<accession>A0A545TBP5</accession>
<dbReference type="Proteomes" id="UP000317839">
    <property type="component" value="Unassembled WGS sequence"/>
</dbReference>
<dbReference type="EMBL" id="VIKR01000002">
    <property type="protein sequence ID" value="TQV74640.1"/>
    <property type="molecule type" value="Genomic_DNA"/>
</dbReference>
<name>A0A545TBP5_9GAMM</name>
<feature type="transmembrane region" description="Helical" evidence="1">
    <location>
        <begin position="12"/>
        <end position="37"/>
    </location>
</feature>
<sequence>MKTLMANLTRLLWRSPSVIITLVAVLVAMGFFTRLSYQQFLFLQAQNLSSLSVFNEVIMPLAGLTLISQLLVGIIASVQLMPRLVQLGQSFLIYQAGIPPLQSYLILVFPIIIISFIPWLFFLLISIHIDFASQLDTLRLLVAAIGLISVGLVGVMVVVCCNFVASRVLTGLLLSTILVATLLSFDSMNALLWSQSYWRGLLSPFYRFREGIVVVADLIALSGWLVFLFSLGFLLLHRRLTCNKNKPLSILFIGVFLVATAGLYQGQWDLTNDKRNSLDSILLTKLEQQDQPLVITAVINEETNRDEILRGFDVVKRFYDKSEISFRARQSLGPEFQYQGEYIQFQLGEMYQAIAYPLEYNVKASFEMAISQMLRRKSQWITFVEGHGEASPIAKNTSDLGELHNTIKMMGWPVAAQNLTTTPVISDNTGLLVIASSKQSWQKQEEDLVLDYLKNGGNLLLMVDPDSVMPPRLEETIGISRIPGTLVDWSGYQGGTPHPAIVIVNQLTDHPTVNKLNNLLAFPWASALEVVELKVNPNVEYTSILRTPQGVWTEFNVESEQLAFNQEQGELQGSFDIALARVDQSNQQKVVVVGDSHFASDSAVNNYANKQFALNLISWLTNLPIDEQQVAQNRDSSLRPSRLGHFVFNWGYGLLLPSLLLLLWFWRKRRRFNA</sequence>
<feature type="transmembrane region" description="Helical" evidence="1">
    <location>
        <begin position="57"/>
        <end position="82"/>
    </location>
</feature>
<proteinExistence type="predicted"/>
<keyword evidence="4" id="KW-1185">Reference proteome</keyword>
<dbReference type="AlphaFoldDB" id="A0A545TBP5"/>